<proteinExistence type="predicted"/>
<dbReference type="EMBL" id="BONQ01000049">
    <property type="protein sequence ID" value="GIG45081.1"/>
    <property type="molecule type" value="Genomic_DNA"/>
</dbReference>
<dbReference type="SUPFAM" id="SSF53335">
    <property type="entry name" value="S-adenosyl-L-methionine-dependent methyltransferases"/>
    <property type="match status" value="1"/>
</dbReference>
<dbReference type="CDD" id="cd02440">
    <property type="entry name" value="AdoMet_MTases"/>
    <property type="match status" value="1"/>
</dbReference>
<name>A0A919PKV1_9ACTN</name>
<dbReference type="RefSeq" id="WP_203846886.1">
    <property type="nucleotide sequence ID" value="NZ_BAAAVW010000009.1"/>
</dbReference>
<evidence type="ECO:0000313" key="4">
    <source>
        <dbReference type="EMBL" id="GIG45081.1"/>
    </source>
</evidence>
<dbReference type="Proteomes" id="UP000660611">
    <property type="component" value="Unassembled WGS sequence"/>
</dbReference>
<dbReference type="Pfam" id="PF13649">
    <property type="entry name" value="Methyltransf_25"/>
    <property type="match status" value="1"/>
</dbReference>
<dbReference type="InterPro" id="IPR029063">
    <property type="entry name" value="SAM-dependent_MTases_sf"/>
</dbReference>
<feature type="domain" description="Methyltransferase" evidence="3">
    <location>
        <begin position="45"/>
        <end position="133"/>
    </location>
</feature>
<dbReference type="PANTHER" id="PTHR44942:SF4">
    <property type="entry name" value="METHYLTRANSFERASE TYPE 11 DOMAIN-CONTAINING PROTEIN"/>
    <property type="match status" value="1"/>
</dbReference>
<reference evidence="4" key="1">
    <citation type="submission" date="2021-01" db="EMBL/GenBank/DDBJ databases">
        <title>Whole genome shotgun sequence of Dactylosporangium siamense NBRC 106093.</title>
        <authorList>
            <person name="Komaki H."/>
            <person name="Tamura T."/>
        </authorList>
    </citation>
    <scope>NUCLEOTIDE SEQUENCE</scope>
    <source>
        <strain evidence="4">NBRC 106093</strain>
    </source>
</reference>
<organism evidence="4 5">
    <name type="scientific">Dactylosporangium siamense</name>
    <dbReference type="NCBI Taxonomy" id="685454"/>
    <lineage>
        <taxon>Bacteria</taxon>
        <taxon>Bacillati</taxon>
        <taxon>Actinomycetota</taxon>
        <taxon>Actinomycetes</taxon>
        <taxon>Micromonosporales</taxon>
        <taxon>Micromonosporaceae</taxon>
        <taxon>Dactylosporangium</taxon>
    </lineage>
</organism>
<dbReference type="InterPro" id="IPR051052">
    <property type="entry name" value="Diverse_substrate_MTase"/>
</dbReference>
<dbReference type="GO" id="GO:0008168">
    <property type="term" value="F:methyltransferase activity"/>
    <property type="evidence" value="ECO:0007669"/>
    <property type="project" value="UniProtKB-KW"/>
</dbReference>
<keyword evidence="2" id="KW-0808">Transferase</keyword>
<keyword evidence="1" id="KW-0489">Methyltransferase</keyword>
<accession>A0A919PKV1</accession>
<gene>
    <name evidence="4" type="ORF">Dsi01nite_031220</name>
</gene>
<evidence type="ECO:0000256" key="1">
    <source>
        <dbReference type="ARBA" id="ARBA00022603"/>
    </source>
</evidence>
<protein>
    <recommendedName>
        <fullName evidence="3">Methyltransferase domain-containing protein</fullName>
    </recommendedName>
</protein>
<dbReference type="InterPro" id="IPR041698">
    <property type="entry name" value="Methyltransf_25"/>
</dbReference>
<dbReference type="GO" id="GO:0032259">
    <property type="term" value="P:methylation"/>
    <property type="evidence" value="ECO:0007669"/>
    <property type="project" value="UniProtKB-KW"/>
</dbReference>
<dbReference type="PANTHER" id="PTHR44942">
    <property type="entry name" value="METHYLTRANSF_11 DOMAIN-CONTAINING PROTEIN"/>
    <property type="match status" value="1"/>
</dbReference>
<dbReference type="AlphaFoldDB" id="A0A919PKV1"/>
<sequence length="264" mass="28478">MAGERVRARVFGEVADDYERFRPDYPPALIDDVLAYAGLDGAAALEVGAGTGKATVAFAERGVAVTALEPDEAMARVLARRVAGHPEVTVEVGAFEDFVPPQPFGLLLSAQAWHWTDPAVRWQRAAAALAPGGTLALFWNGGRPADPDVRAAIVAAHHTHAPDIDTAVEIDPEPTLEAELATSWPGTDLRTLPQFGALSERLYQRERTLSTADYVAYHSTKSACRMLGEQTRANLFQAILDTAGEHVTLTVETVLYLARRQHSG</sequence>
<evidence type="ECO:0000256" key="2">
    <source>
        <dbReference type="ARBA" id="ARBA00022679"/>
    </source>
</evidence>
<keyword evidence="5" id="KW-1185">Reference proteome</keyword>
<evidence type="ECO:0000313" key="5">
    <source>
        <dbReference type="Proteomes" id="UP000660611"/>
    </source>
</evidence>
<evidence type="ECO:0000259" key="3">
    <source>
        <dbReference type="Pfam" id="PF13649"/>
    </source>
</evidence>
<comment type="caution">
    <text evidence="4">The sequence shown here is derived from an EMBL/GenBank/DDBJ whole genome shotgun (WGS) entry which is preliminary data.</text>
</comment>
<dbReference type="Gene3D" id="3.40.50.150">
    <property type="entry name" value="Vaccinia Virus protein VP39"/>
    <property type="match status" value="1"/>
</dbReference>